<dbReference type="PROSITE" id="PS51480">
    <property type="entry name" value="DHAL"/>
    <property type="match status" value="1"/>
</dbReference>
<dbReference type="SMART" id="SM01120">
    <property type="entry name" value="Dak2"/>
    <property type="match status" value="1"/>
</dbReference>
<proteinExistence type="predicted"/>
<evidence type="ECO:0000259" key="2">
    <source>
        <dbReference type="PROSITE" id="PS51480"/>
    </source>
</evidence>
<reference evidence="3 4" key="1">
    <citation type="journal article" date="2019" name="Int. J. Syst. Evol. Microbiol.">
        <title>The Global Catalogue of Microorganisms (GCM) 10K type strain sequencing project: providing services to taxonomists for standard genome sequencing and annotation.</title>
        <authorList>
            <consortium name="The Broad Institute Genomics Platform"/>
            <consortium name="The Broad Institute Genome Sequencing Center for Infectious Disease"/>
            <person name="Wu L."/>
            <person name="Ma J."/>
        </authorList>
    </citation>
    <scope>NUCLEOTIDE SEQUENCE [LARGE SCALE GENOMIC DNA]</scope>
    <source>
        <strain evidence="3 4">JCM 14546</strain>
    </source>
</reference>
<evidence type="ECO:0000313" key="4">
    <source>
        <dbReference type="Proteomes" id="UP001500755"/>
    </source>
</evidence>
<dbReference type="InterPro" id="IPR004007">
    <property type="entry name" value="DhaL_dom"/>
</dbReference>
<dbReference type="Pfam" id="PF02734">
    <property type="entry name" value="Dak2"/>
    <property type="match status" value="1"/>
</dbReference>
<dbReference type="Proteomes" id="UP001500755">
    <property type="component" value="Unassembled WGS sequence"/>
</dbReference>
<feature type="domain" description="DhaL" evidence="2">
    <location>
        <begin position="13"/>
        <end position="206"/>
    </location>
</feature>
<dbReference type="Gene3D" id="1.25.40.340">
    <property type="match status" value="1"/>
</dbReference>
<dbReference type="RefSeq" id="WP_344305854.1">
    <property type="nucleotide sequence ID" value="NZ_BAAANO010000001.1"/>
</dbReference>
<gene>
    <name evidence="3" type="ORF">GCM10009755_00190</name>
</gene>
<dbReference type="EMBL" id="BAAANO010000001">
    <property type="protein sequence ID" value="GAA1997133.1"/>
    <property type="molecule type" value="Genomic_DNA"/>
</dbReference>
<keyword evidence="4" id="KW-1185">Reference proteome</keyword>
<dbReference type="PANTHER" id="PTHR33434:SF4">
    <property type="entry name" value="PHOSPHATASE PROTEIN"/>
    <property type="match status" value="1"/>
</dbReference>
<accession>A0ABN2T2M3</accession>
<organism evidence="3 4">
    <name type="scientific">Brevibacterium samyangense</name>
    <dbReference type="NCBI Taxonomy" id="366888"/>
    <lineage>
        <taxon>Bacteria</taxon>
        <taxon>Bacillati</taxon>
        <taxon>Actinomycetota</taxon>
        <taxon>Actinomycetes</taxon>
        <taxon>Micrococcales</taxon>
        <taxon>Brevibacteriaceae</taxon>
        <taxon>Brevibacterium</taxon>
    </lineage>
</organism>
<dbReference type="InterPro" id="IPR033470">
    <property type="entry name" value="FakA-like_C"/>
</dbReference>
<dbReference type="PANTHER" id="PTHR33434">
    <property type="entry name" value="DEGV DOMAIN-CONTAINING PROTEIN DR_1986-RELATED"/>
    <property type="match status" value="1"/>
</dbReference>
<dbReference type="Pfam" id="PF13684">
    <property type="entry name" value="FakA-like_C"/>
    <property type="match status" value="1"/>
</dbReference>
<feature type="compositionally biased region" description="Basic and acidic residues" evidence="1">
    <location>
        <begin position="264"/>
        <end position="282"/>
    </location>
</feature>
<feature type="region of interest" description="Disordered" evidence="1">
    <location>
        <begin position="216"/>
        <end position="282"/>
    </location>
</feature>
<dbReference type="SMART" id="SM01121">
    <property type="entry name" value="Dak1_2"/>
    <property type="match status" value="1"/>
</dbReference>
<evidence type="ECO:0000313" key="3">
    <source>
        <dbReference type="EMBL" id="GAA1997133.1"/>
    </source>
</evidence>
<sequence>MSAPEDPVGLAGRLAARWAKRIVDRLKRERGDIDALNVFPVPDGDTGSNMYHTVRSAYRAVERISGPATLDEVVEAMANGALRGARGNSGLILAVALRGVADGLEGVTVLEPPVFADALGLAAARARDAIADPVDGTMLTVLEAMAEEARETAAAGADILEQITAVRERSREALRETTGQLAVLSDAGVVDAGSTGIVELFDLLYLTVTGAQVPEHGPAFDGASPGSPAEGTAVEAAGPERSPIAQGSPIPQGSATAPGAGKAEAPRGGDPHRAAADHHHGTGEDGLELVLHLSEAKDRTRTVKRVLAKARGTSVVVAWPMVHVHVAGEPEARVVLDGLEKYGIADLRIEDLSESGGTDALTQPVALGRGTGYLFTCARLGAHAVDVGRTAWEDVLAEIVDEAEAPVVVLPESDRTAHAVRARHGEAVSVLPEDGFSPVAVLAALAVYDPEAEPAAACEDVAEAAAEVRVAVVAPAERAAAGPLMFTRGELLARVSGTVRPAGTDPVAAVAHLLDGLLEDGGELVTLVTGRAFPGGLEDAIREAVARDHAAVRLEFVPSGDPHGFLVLGVE</sequence>
<dbReference type="InterPro" id="IPR050270">
    <property type="entry name" value="DegV_domain_contain"/>
</dbReference>
<comment type="caution">
    <text evidence="3">The sequence shown here is derived from an EMBL/GenBank/DDBJ whole genome shotgun (WGS) entry which is preliminary data.</text>
</comment>
<protein>
    <submittedName>
        <fullName evidence="3">DAK2 domain-containing protein</fullName>
    </submittedName>
</protein>
<dbReference type="SUPFAM" id="SSF101473">
    <property type="entry name" value="DhaL-like"/>
    <property type="match status" value="1"/>
</dbReference>
<dbReference type="InterPro" id="IPR036117">
    <property type="entry name" value="DhaL_dom_sf"/>
</dbReference>
<name>A0ABN2T2M3_9MICO</name>
<evidence type="ECO:0000256" key="1">
    <source>
        <dbReference type="SAM" id="MobiDB-lite"/>
    </source>
</evidence>